<organism evidence="2 3">
    <name type="scientific">Vanilla planifolia</name>
    <name type="common">Vanilla</name>
    <dbReference type="NCBI Taxonomy" id="51239"/>
    <lineage>
        <taxon>Eukaryota</taxon>
        <taxon>Viridiplantae</taxon>
        <taxon>Streptophyta</taxon>
        <taxon>Embryophyta</taxon>
        <taxon>Tracheophyta</taxon>
        <taxon>Spermatophyta</taxon>
        <taxon>Magnoliopsida</taxon>
        <taxon>Liliopsida</taxon>
        <taxon>Asparagales</taxon>
        <taxon>Orchidaceae</taxon>
        <taxon>Vanilloideae</taxon>
        <taxon>Vanilleae</taxon>
        <taxon>Vanilla</taxon>
    </lineage>
</organism>
<feature type="compositionally biased region" description="Polar residues" evidence="1">
    <location>
        <begin position="88"/>
        <end position="97"/>
    </location>
</feature>
<gene>
    <name evidence="2" type="ORF">HPP92_007795</name>
</gene>
<feature type="region of interest" description="Disordered" evidence="1">
    <location>
        <begin position="80"/>
        <end position="125"/>
    </location>
</feature>
<sequence length="139" mass="15252">MEGEEPPLKIAIIGFGNFGKFIAKGLQRQGHVVLPLQGLQNGRDVMQEEHDRHAAGSQFITHTIGRWWRGFLFVDGSSERRRMEDPQGFSSIIPSSSRGHDGSVLPFAAPGEPASDPKSSARGFGEAKGCIYPFFFFSS</sequence>
<name>A0A835RRV9_VANPL</name>
<reference evidence="2 3" key="1">
    <citation type="journal article" date="2020" name="Nat. Food">
        <title>A phased Vanilla planifolia genome enables genetic improvement of flavour and production.</title>
        <authorList>
            <person name="Hasing T."/>
            <person name="Tang H."/>
            <person name="Brym M."/>
            <person name="Khazi F."/>
            <person name="Huang T."/>
            <person name="Chambers A.H."/>
        </authorList>
    </citation>
    <scope>NUCLEOTIDE SEQUENCE [LARGE SCALE GENOMIC DNA]</scope>
    <source>
        <tissue evidence="2">Leaf</tissue>
    </source>
</reference>
<dbReference type="AlphaFoldDB" id="A0A835RRV9"/>
<accession>A0A835RRV9</accession>
<dbReference type="OrthoDB" id="10616093at2759"/>
<dbReference type="GO" id="GO:0033730">
    <property type="term" value="F:arogenate dehydrogenase (NADP+) activity"/>
    <property type="evidence" value="ECO:0007669"/>
    <property type="project" value="InterPro"/>
</dbReference>
<evidence type="ECO:0008006" key="4">
    <source>
        <dbReference type="Google" id="ProtNLM"/>
    </source>
</evidence>
<proteinExistence type="predicted"/>
<dbReference type="EMBL" id="JADCNM010000003">
    <property type="protein sequence ID" value="KAG0490932.1"/>
    <property type="molecule type" value="Genomic_DNA"/>
</dbReference>
<comment type="caution">
    <text evidence="2">The sequence shown here is derived from an EMBL/GenBank/DDBJ whole genome shotgun (WGS) entry which is preliminary data.</text>
</comment>
<dbReference type="InterPro" id="IPR045011">
    <property type="entry name" value="TYRAAT1/2"/>
</dbReference>
<dbReference type="GO" id="GO:0006571">
    <property type="term" value="P:tyrosine biosynthetic process"/>
    <property type="evidence" value="ECO:0007669"/>
    <property type="project" value="InterPro"/>
</dbReference>
<dbReference type="PANTHER" id="PTHR43207">
    <property type="entry name" value="AROGENATE DEHYDROGENASE-RELATED"/>
    <property type="match status" value="1"/>
</dbReference>
<dbReference type="Proteomes" id="UP000639772">
    <property type="component" value="Chromosome 3"/>
</dbReference>
<dbReference type="PANTHER" id="PTHR43207:SF6">
    <property type="entry name" value="OS06G0542200 PROTEIN"/>
    <property type="match status" value="1"/>
</dbReference>
<evidence type="ECO:0000313" key="3">
    <source>
        <dbReference type="Proteomes" id="UP000639772"/>
    </source>
</evidence>
<evidence type="ECO:0000256" key="1">
    <source>
        <dbReference type="SAM" id="MobiDB-lite"/>
    </source>
</evidence>
<protein>
    <recommendedName>
        <fullName evidence="4">Pyrroline-5-carboxylate reductase catalytic N-terminal domain-containing protein</fullName>
    </recommendedName>
</protein>
<evidence type="ECO:0000313" key="2">
    <source>
        <dbReference type="EMBL" id="KAG0490932.1"/>
    </source>
</evidence>